<evidence type="ECO:0000259" key="1">
    <source>
        <dbReference type="Pfam" id="PF01966"/>
    </source>
</evidence>
<dbReference type="InterPro" id="IPR006674">
    <property type="entry name" value="HD_domain"/>
</dbReference>
<dbReference type="SUPFAM" id="SSF109604">
    <property type="entry name" value="HD-domain/PDEase-like"/>
    <property type="match status" value="1"/>
</dbReference>
<reference evidence="2 3" key="1">
    <citation type="submission" date="2018-08" db="EMBL/GenBank/DDBJ databases">
        <title>A genome reference for cultivated species of the human gut microbiota.</title>
        <authorList>
            <person name="Zou Y."/>
            <person name="Xue W."/>
            <person name="Luo G."/>
        </authorList>
    </citation>
    <scope>NUCLEOTIDE SEQUENCE [LARGE SCALE GENOMIC DNA]</scope>
    <source>
        <strain evidence="2 3">AM25-6</strain>
    </source>
</reference>
<organism evidence="2 3">
    <name type="scientific">Anaerofustis stercorihominis</name>
    <dbReference type="NCBI Taxonomy" id="214853"/>
    <lineage>
        <taxon>Bacteria</taxon>
        <taxon>Bacillati</taxon>
        <taxon>Bacillota</taxon>
        <taxon>Clostridia</taxon>
        <taxon>Eubacteriales</taxon>
        <taxon>Eubacteriaceae</taxon>
        <taxon>Anaerofustis</taxon>
    </lineage>
</organism>
<dbReference type="AlphaFoldDB" id="A0A3E3E0H8"/>
<dbReference type="Pfam" id="PF01966">
    <property type="entry name" value="HD"/>
    <property type="match status" value="1"/>
</dbReference>
<evidence type="ECO:0000313" key="2">
    <source>
        <dbReference type="EMBL" id="RGD75054.1"/>
    </source>
</evidence>
<dbReference type="InterPro" id="IPR003607">
    <property type="entry name" value="HD/PDEase_dom"/>
</dbReference>
<dbReference type="CDD" id="cd00077">
    <property type="entry name" value="HDc"/>
    <property type="match status" value="1"/>
</dbReference>
<accession>A0A3E3E0H8</accession>
<dbReference type="EMBL" id="QUSM01000002">
    <property type="protein sequence ID" value="RGD75054.1"/>
    <property type="molecule type" value="Genomic_DNA"/>
</dbReference>
<sequence>MENRMTREEKNIFYKKLEHILSHEEVRKMQDFTQHGGTDTFSHCLNVALLSYRLSKKMKLKVNEESMLKGAMLHDFYLYDWHLDRDTREGFHGFRHPKRALDNALEHFDLDKKEANIISSHMWPLTFRKIPKSKEAFIVCMADKWCAVMETKESYVNKIKKLKYNS</sequence>
<comment type="caution">
    <text evidence="2">The sequence shown here is derived from an EMBL/GenBank/DDBJ whole genome shotgun (WGS) entry which is preliminary data.</text>
</comment>
<dbReference type="Gene3D" id="1.10.3210.10">
    <property type="entry name" value="Hypothetical protein af1432"/>
    <property type="match status" value="1"/>
</dbReference>
<protein>
    <submittedName>
        <fullName evidence="2">HD domain-containing protein</fullName>
    </submittedName>
</protein>
<evidence type="ECO:0000313" key="3">
    <source>
        <dbReference type="Proteomes" id="UP000261212"/>
    </source>
</evidence>
<name>A0A3E3E0H8_9FIRM</name>
<gene>
    <name evidence="2" type="ORF">DW687_01660</name>
</gene>
<dbReference type="Proteomes" id="UP000261212">
    <property type="component" value="Unassembled WGS sequence"/>
</dbReference>
<proteinExistence type="predicted"/>
<feature type="domain" description="HD" evidence="1">
    <location>
        <begin position="40"/>
        <end position="144"/>
    </location>
</feature>